<dbReference type="GO" id="GO:0004135">
    <property type="term" value="F:amylo-alpha-1,6-glucosidase activity"/>
    <property type="evidence" value="ECO:0007669"/>
    <property type="project" value="InterPro"/>
</dbReference>
<evidence type="ECO:0000313" key="6">
    <source>
        <dbReference type="EMBL" id="TNC50694.1"/>
    </source>
</evidence>
<dbReference type="CDD" id="cd02856">
    <property type="entry name" value="E_set_GDE_Isoamylase_N"/>
    <property type="match status" value="1"/>
</dbReference>
<proteinExistence type="inferred from homology"/>
<evidence type="ECO:0000256" key="3">
    <source>
        <dbReference type="ARBA" id="ARBA00023295"/>
    </source>
</evidence>
<dbReference type="SMART" id="SM00642">
    <property type="entry name" value="Aamy"/>
    <property type="match status" value="1"/>
</dbReference>
<evidence type="ECO:0000256" key="4">
    <source>
        <dbReference type="SAM" id="MobiDB-lite"/>
    </source>
</evidence>
<feature type="region of interest" description="Disordered" evidence="4">
    <location>
        <begin position="479"/>
        <end position="506"/>
    </location>
</feature>
<keyword evidence="7" id="KW-1185">Reference proteome</keyword>
<reference evidence="6 7" key="1">
    <citation type="submission" date="2019-06" db="EMBL/GenBank/DDBJ databases">
        <title>YIM 131921 draft genome.</title>
        <authorList>
            <person name="Jiang L."/>
        </authorList>
    </citation>
    <scope>NUCLEOTIDE SEQUENCE [LARGE SCALE GENOMIC DNA]</scope>
    <source>
        <strain evidence="6 7">YIM 131921</strain>
    </source>
</reference>
<dbReference type="Gene3D" id="2.60.40.10">
    <property type="entry name" value="Immunoglobulins"/>
    <property type="match status" value="1"/>
</dbReference>
<dbReference type="InterPro" id="IPR014756">
    <property type="entry name" value="Ig_E-set"/>
</dbReference>
<dbReference type="SUPFAM" id="SSF51011">
    <property type="entry name" value="Glycosyl hydrolase domain"/>
    <property type="match status" value="1"/>
</dbReference>
<comment type="similarity">
    <text evidence="1">Belongs to the glycosyl hydrolase 13 family.</text>
</comment>
<organism evidence="6 7">
    <name type="scientific">Rubellimicrobium rubrum</name>
    <dbReference type="NCBI Taxonomy" id="2585369"/>
    <lineage>
        <taxon>Bacteria</taxon>
        <taxon>Pseudomonadati</taxon>
        <taxon>Pseudomonadota</taxon>
        <taxon>Alphaproteobacteria</taxon>
        <taxon>Rhodobacterales</taxon>
        <taxon>Roseobacteraceae</taxon>
        <taxon>Rubellimicrobium</taxon>
    </lineage>
</organism>
<dbReference type="InterPro" id="IPR013783">
    <property type="entry name" value="Ig-like_fold"/>
</dbReference>
<dbReference type="InterPro" id="IPR011837">
    <property type="entry name" value="Glycogen_debranch_GlgX"/>
</dbReference>
<feature type="compositionally biased region" description="Basic and acidic residues" evidence="4">
    <location>
        <begin position="484"/>
        <end position="495"/>
    </location>
</feature>
<dbReference type="Pfam" id="PF02922">
    <property type="entry name" value="CBM_48"/>
    <property type="match status" value="1"/>
</dbReference>
<gene>
    <name evidence="6" type="primary">glgX</name>
    <name evidence="6" type="ORF">FHG66_06875</name>
</gene>
<keyword evidence="3" id="KW-0326">Glycosidase</keyword>
<dbReference type="Pfam" id="PF00128">
    <property type="entry name" value="Alpha-amylase"/>
    <property type="match status" value="1"/>
</dbReference>
<dbReference type="Proteomes" id="UP000305887">
    <property type="component" value="Unassembled WGS sequence"/>
</dbReference>
<evidence type="ECO:0000256" key="1">
    <source>
        <dbReference type="ARBA" id="ARBA00008061"/>
    </source>
</evidence>
<evidence type="ECO:0000313" key="7">
    <source>
        <dbReference type="Proteomes" id="UP000305887"/>
    </source>
</evidence>
<feature type="domain" description="Glycosyl hydrolase family 13 catalytic" evidence="5">
    <location>
        <begin position="174"/>
        <end position="579"/>
    </location>
</feature>
<sequence length="714" mass="80718">MKPQGTIIASGNAPHGAITSGRPYPLGATWDGEGVNFAVFSQHATKMTLCLFSPDGRWEAEWIDLPERDGHIWHGYVPGLLPGQAYGYRAHGPYRPDEGHRFNPHKLLLDPYAKRIIGTVEWDDALFGYDVTSKHADLTFDTRDSSNFMPRAVVTDPSFSWGPDRAPNHALSDTIIYEAHVRGLTMGRRDIPHRGTFAGLASDPILDHLSRLGVTAIELLPVHAFLDEKFLLDRGLKNYWGYMTLGFFAPEPRYMTTGQLSDFQAMVQRFHGAGIEVILDVVYNHTCEGNQMGPTLSFRGLDNASYYRLAESPRYYINDTGTGNTLNLDHPFVMRLVLDSLRYWVEQMHVDGFRFDLATTLGRTVRGFDRNHPFLQAIRQDPVLSRVKLIAEPWDVGPGGYQLGAFPPPFLEWNDKFRDQVRRYWRKDPDMTRKLAMRLSGSALKFDHDGRPATSSVNFLTAHDGFTLMDLVSYSGKRNLANGEENRDGHSENHSDNLGIDGQTDDPSVLARRAQRRRNLLTTLMLAQGTPMILGGDELGNSQDGNNNAYCQDNATGWVDWDNADPDFLRFCRDIVAFRKRHPILRQRRFLHSRSRTIDGQVDLFWRRADGDLMTEVDWNNQNQRLIAAEMRVAAGTPDYIARSSREDAIFAVFNAGEEQLVFLPPVPLDRVWVLQVNTAQPGEPPTRIHRALRVEADSVVVLALESTPIPYRS</sequence>
<comment type="caution">
    <text evidence="6">The sequence shown here is derived from an EMBL/GenBank/DDBJ whole genome shotgun (WGS) entry which is preliminary data.</text>
</comment>
<keyword evidence="2" id="KW-0378">Hydrolase</keyword>
<dbReference type="InterPro" id="IPR017853">
    <property type="entry name" value="GH"/>
</dbReference>
<protein>
    <submittedName>
        <fullName evidence="6">Glycogen debranching protein GlgX</fullName>
    </submittedName>
</protein>
<dbReference type="InterPro" id="IPR013780">
    <property type="entry name" value="Glyco_hydro_b"/>
</dbReference>
<dbReference type="SUPFAM" id="SSF81296">
    <property type="entry name" value="E set domains"/>
    <property type="match status" value="1"/>
</dbReference>
<dbReference type="RefSeq" id="WP_139076015.1">
    <property type="nucleotide sequence ID" value="NZ_VDFU01000006.1"/>
</dbReference>
<dbReference type="InterPro" id="IPR044505">
    <property type="entry name" value="GlgX_Isoamylase_N_E_set"/>
</dbReference>
<accession>A0A5C4MYD5</accession>
<dbReference type="EMBL" id="VDFU01000006">
    <property type="protein sequence ID" value="TNC50694.1"/>
    <property type="molecule type" value="Genomic_DNA"/>
</dbReference>
<dbReference type="InterPro" id="IPR004193">
    <property type="entry name" value="Glyco_hydro_13_N"/>
</dbReference>
<dbReference type="PANTHER" id="PTHR43002">
    <property type="entry name" value="GLYCOGEN DEBRANCHING ENZYME"/>
    <property type="match status" value="1"/>
</dbReference>
<dbReference type="GO" id="GO:0005980">
    <property type="term" value="P:glycogen catabolic process"/>
    <property type="evidence" value="ECO:0007669"/>
    <property type="project" value="InterPro"/>
</dbReference>
<dbReference type="NCBIfam" id="TIGR02100">
    <property type="entry name" value="glgX_debranch"/>
    <property type="match status" value="1"/>
</dbReference>
<dbReference type="SUPFAM" id="SSF51445">
    <property type="entry name" value="(Trans)glycosidases"/>
    <property type="match status" value="1"/>
</dbReference>
<dbReference type="OrthoDB" id="3236218at2"/>
<dbReference type="CDD" id="cd11326">
    <property type="entry name" value="AmyAc_Glg_debranch"/>
    <property type="match status" value="1"/>
</dbReference>
<evidence type="ECO:0000256" key="2">
    <source>
        <dbReference type="ARBA" id="ARBA00022801"/>
    </source>
</evidence>
<evidence type="ECO:0000259" key="5">
    <source>
        <dbReference type="SMART" id="SM00642"/>
    </source>
</evidence>
<dbReference type="Gene3D" id="2.60.40.1180">
    <property type="entry name" value="Golgi alpha-mannosidase II"/>
    <property type="match status" value="1"/>
</dbReference>
<dbReference type="InterPro" id="IPR006047">
    <property type="entry name" value="GH13_cat_dom"/>
</dbReference>
<name>A0A5C4MYD5_9RHOB</name>
<dbReference type="Gene3D" id="3.20.20.80">
    <property type="entry name" value="Glycosidases"/>
    <property type="match status" value="1"/>
</dbReference>
<dbReference type="AlphaFoldDB" id="A0A5C4MYD5"/>